<dbReference type="InterPro" id="IPR051599">
    <property type="entry name" value="Cell_Envelope_Assoc"/>
</dbReference>
<evidence type="ECO:0000259" key="1">
    <source>
        <dbReference type="Pfam" id="PF02698"/>
    </source>
</evidence>
<dbReference type="AlphaFoldDB" id="A0A1V6T3R3"/>
<dbReference type="GO" id="GO:0005886">
    <property type="term" value="C:plasma membrane"/>
    <property type="evidence" value="ECO:0007669"/>
    <property type="project" value="TreeGrafter"/>
</dbReference>
<name>A0A1V6T3R3_9EURO</name>
<dbReference type="Gene3D" id="1.10.3620.10">
    <property type="entry name" value="YdcF like domain"/>
    <property type="match status" value="1"/>
</dbReference>
<dbReference type="Proteomes" id="UP000191342">
    <property type="component" value="Unassembled WGS sequence"/>
</dbReference>
<comment type="caution">
    <text evidence="2">The sequence shown here is derived from an EMBL/GenBank/DDBJ whole genome shotgun (WGS) entry which is preliminary data.</text>
</comment>
<reference evidence="3" key="1">
    <citation type="journal article" date="2017" name="Nat. Microbiol.">
        <title>Global analysis of biosynthetic gene clusters reveals vast potential of secondary metabolite production in Penicillium species.</title>
        <authorList>
            <person name="Nielsen J.C."/>
            <person name="Grijseels S."/>
            <person name="Prigent S."/>
            <person name="Ji B."/>
            <person name="Dainat J."/>
            <person name="Nielsen K.F."/>
            <person name="Frisvad J.C."/>
            <person name="Workman M."/>
            <person name="Nielsen J."/>
        </authorList>
    </citation>
    <scope>NUCLEOTIDE SEQUENCE [LARGE SCALE GENOMIC DNA]</scope>
    <source>
        <strain evidence="3">IBT 14082</strain>
    </source>
</reference>
<gene>
    <name evidence="2" type="ORF">PENFLA_c016G07083</name>
</gene>
<dbReference type="Gene3D" id="3.40.50.620">
    <property type="entry name" value="HUPs"/>
    <property type="match status" value="1"/>
</dbReference>
<protein>
    <recommendedName>
        <fullName evidence="1">DUF218 domain-containing protein</fullName>
    </recommendedName>
</protein>
<dbReference type="InterPro" id="IPR003848">
    <property type="entry name" value="DUF218"/>
</dbReference>
<evidence type="ECO:0000313" key="2">
    <source>
        <dbReference type="EMBL" id="OQE20791.1"/>
    </source>
</evidence>
<dbReference type="CDD" id="cd06259">
    <property type="entry name" value="YdcF-like"/>
    <property type="match status" value="1"/>
</dbReference>
<dbReference type="PANTHER" id="PTHR30336">
    <property type="entry name" value="INNER MEMBRANE PROTEIN, PROBABLE PERMEASE"/>
    <property type="match status" value="1"/>
</dbReference>
<proteinExistence type="predicted"/>
<keyword evidence="3" id="KW-1185">Reference proteome</keyword>
<feature type="domain" description="DUF218" evidence="1">
    <location>
        <begin position="94"/>
        <end position="191"/>
    </location>
</feature>
<dbReference type="PANTHER" id="PTHR30336:SF20">
    <property type="entry name" value="DUF218 DOMAIN-CONTAINING PROTEIN"/>
    <property type="match status" value="1"/>
</dbReference>
<sequence>MTANSYMVDDINLLSGFLSDNQLPDLSTTSPVDCIVICASAVLHSAEVLFKTLQQKPSLAKALVLCGGIGHSTELLYNAVKSHPVFSRIAHEIQGLPEAKVLERILDEFFDRSLITKEGCQILLEPRSTNCGQNASFSRKVLDEAGFEAPAACIIIQDPTMMLRTKASFEKAYEGIQSPVSVISCPVFVPQVQLCRNGVIGYSDTSPPSELWSQNRFLELIMGEIPRLRDDKDGYGPRGRGFIAHVDVPNDVETAWSRLQVVTKSSR</sequence>
<dbReference type="EMBL" id="MLQL01000016">
    <property type="protein sequence ID" value="OQE20791.1"/>
    <property type="molecule type" value="Genomic_DNA"/>
</dbReference>
<dbReference type="InterPro" id="IPR014729">
    <property type="entry name" value="Rossmann-like_a/b/a_fold"/>
</dbReference>
<organism evidence="2 3">
    <name type="scientific">Penicillium flavigenum</name>
    <dbReference type="NCBI Taxonomy" id="254877"/>
    <lineage>
        <taxon>Eukaryota</taxon>
        <taxon>Fungi</taxon>
        <taxon>Dikarya</taxon>
        <taxon>Ascomycota</taxon>
        <taxon>Pezizomycotina</taxon>
        <taxon>Eurotiomycetes</taxon>
        <taxon>Eurotiomycetidae</taxon>
        <taxon>Eurotiales</taxon>
        <taxon>Aspergillaceae</taxon>
        <taxon>Penicillium</taxon>
    </lineage>
</organism>
<dbReference type="Pfam" id="PF02698">
    <property type="entry name" value="DUF218"/>
    <property type="match status" value="1"/>
</dbReference>
<dbReference type="OrthoDB" id="17725at2759"/>
<evidence type="ECO:0000313" key="3">
    <source>
        <dbReference type="Proteomes" id="UP000191342"/>
    </source>
</evidence>
<accession>A0A1V6T3R3</accession>